<dbReference type="InterPro" id="IPR008139">
    <property type="entry name" value="SaposinB_dom"/>
</dbReference>
<dbReference type="SMART" id="SM00741">
    <property type="entry name" value="SapB"/>
    <property type="match status" value="7"/>
</dbReference>
<dbReference type="OrthoDB" id="69496at2759"/>
<dbReference type="AlphaFoldDB" id="A0A433U9P6"/>
<feature type="domain" description="Saposin B-type" evidence="4">
    <location>
        <begin position="635"/>
        <end position="717"/>
    </location>
</feature>
<dbReference type="Proteomes" id="UP000271974">
    <property type="component" value="Unassembled WGS sequence"/>
</dbReference>
<dbReference type="PROSITE" id="PS50015">
    <property type="entry name" value="SAP_B"/>
    <property type="match status" value="5"/>
</dbReference>
<sequence length="983" mass="109432">MGPFRAVVLCAVVAMALGTDVSQSTVQQFNVKDNKLCEDCRAFMTDMDSMFFGPGMEENIMERVEKMCTRLPAKVGKFCDEVFTDWIENAFKFADKIASPDVVCNALPFCREDEELLAEPAQGNLEDGPVCSLCEEMVGQVTSLITDRRLQSDFEDFMQTFMCAYLPTPLNGMCKDEVNTILGIFFGVFDSQLPARRELLEKVLSQAKLAHKMAQKYSFLLRHFIDQDWTPVLDSAVKVISEQEPKVSEGNGPMCDMCEGLLKDISALATSADFKKDIEGFTEGLTCAFLPTPFNGICKDEIDRLTDIFFDFFRTQLKTIAGDVGESAQCTLCKEVLGQFESVLLNTELKTDVERISEGIMCTFMPGDLGKLCKSEVDRFTDLIFDLLALSMNASNICQMTGICREANQLSQGLTDFLAPGVPHLAGKLLQSPVGGNVGESAQCTLCKTAITQFDNIMLFSGLKADIEYITKATMCGLLPGKVGQVNATTICHMIGICWGPDQVQHQGFSQHVIPTMQGLVKALKPVVPLMKMMEEDHETPIMEHISSFIIEKYPHNATTICHMIGICWGPDQVQHQGFSQHVIPTMQGLVKALKPVVPLMKMMEEDHETPIMEHISSFLMEKYPHVQGEEGSVNDAACNVCRRVMDLFKTLMDDGQFKGDVEEMAIEMLCPIFPKNFQGLCKMEIHQVISTFFDMLDTDMDVSLMCDFLGMCQDDDQSHYTLQKMMASVTARLQKMAEAALPTLQRLQAIKTEQGDCALCEILMDQVFNFLKNDNSRSAVVSLGLQYCDMLASPLDAQCKMYVGENTARFMDEIVGGLTPKLVCQSVTMCDVKHKAKAATPQTSQIHPTGLLTILAATQEMKIDQPKPKIEEPALKVKREHRAPWCDICEEVSSTVNAFIGSQELLRVAVSIGDSICMLMPTGLKYPCDTFVRTFFDEFLGDVSSFMTPDFVCGVIGVCYIEFTPMNYSKSEFLHPTFHRVP</sequence>
<reference evidence="5 6" key="1">
    <citation type="submission" date="2019-01" db="EMBL/GenBank/DDBJ databases">
        <title>A draft genome assembly of the solar-powered sea slug Elysia chlorotica.</title>
        <authorList>
            <person name="Cai H."/>
            <person name="Li Q."/>
            <person name="Fang X."/>
            <person name="Li J."/>
            <person name="Curtis N.E."/>
            <person name="Altenburger A."/>
            <person name="Shibata T."/>
            <person name="Feng M."/>
            <person name="Maeda T."/>
            <person name="Schwartz J.A."/>
            <person name="Shigenobu S."/>
            <person name="Lundholm N."/>
            <person name="Nishiyama T."/>
            <person name="Yang H."/>
            <person name="Hasebe M."/>
            <person name="Li S."/>
            <person name="Pierce S.K."/>
            <person name="Wang J."/>
        </authorList>
    </citation>
    <scope>NUCLEOTIDE SEQUENCE [LARGE SCALE GENOMIC DNA]</scope>
    <source>
        <strain evidence="5">EC2010</strain>
        <tissue evidence="5">Whole organism of an adult</tissue>
    </source>
</reference>
<gene>
    <name evidence="5" type="ORF">EGW08_001673</name>
</gene>
<keyword evidence="6" id="KW-1185">Reference proteome</keyword>
<feature type="signal peptide" evidence="3">
    <location>
        <begin position="1"/>
        <end position="18"/>
    </location>
</feature>
<feature type="chain" id="PRO_5019148133" description="Saposin B-type domain-containing protein" evidence="3">
    <location>
        <begin position="19"/>
        <end position="983"/>
    </location>
</feature>
<dbReference type="InterPro" id="IPR051428">
    <property type="entry name" value="Sphingo_Act-Surfact_Prot"/>
</dbReference>
<dbReference type="STRING" id="188477.A0A433U9P6"/>
<keyword evidence="1" id="KW-1015">Disulfide bond</keyword>
<dbReference type="Pfam" id="PF03489">
    <property type="entry name" value="SapB_2"/>
    <property type="match status" value="2"/>
</dbReference>
<evidence type="ECO:0000313" key="6">
    <source>
        <dbReference type="Proteomes" id="UP000271974"/>
    </source>
</evidence>
<feature type="domain" description="Saposin B-type" evidence="4">
    <location>
        <begin position="33"/>
        <end position="114"/>
    </location>
</feature>
<keyword evidence="2" id="KW-0325">Glycoprotein</keyword>
<name>A0A433U9P6_ELYCH</name>
<keyword evidence="3" id="KW-0732">Signal</keyword>
<dbReference type="EMBL" id="RQTK01000029">
    <property type="protein sequence ID" value="RUS90585.1"/>
    <property type="molecule type" value="Genomic_DNA"/>
</dbReference>
<dbReference type="Gene3D" id="1.10.225.10">
    <property type="entry name" value="Saposin-like"/>
    <property type="match status" value="6"/>
</dbReference>
<dbReference type="InterPro" id="IPR011001">
    <property type="entry name" value="Saposin-like"/>
</dbReference>
<organism evidence="5 6">
    <name type="scientific">Elysia chlorotica</name>
    <name type="common">Eastern emerald elysia</name>
    <name type="synonym">Sea slug</name>
    <dbReference type="NCBI Taxonomy" id="188477"/>
    <lineage>
        <taxon>Eukaryota</taxon>
        <taxon>Metazoa</taxon>
        <taxon>Spiralia</taxon>
        <taxon>Lophotrochozoa</taxon>
        <taxon>Mollusca</taxon>
        <taxon>Gastropoda</taxon>
        <taxon>Heterobranchia</taxon>
        <taxon>Euthyneura</taxon>
        <taxon>Panpulmonata</taxon>
        <taxon>Sacoglossa</taxon>
        <taxon>Placobranchoidea</taxon>
        <taxon>Plakobranchidae</taxon>
        <taxon>Elysia</taxon>
    </lineage>
</organism>
<dbReference type="SUPFAM" id="SSF47862">
    <property type="entry name" value="Saposin"/>
    <property type="match status" value="6"/>
</dbReference>
<dbReference type="InterPro" id="IPR008138">
    <property type="entry name" value="SapB_2"/>
</dbReference>
<feature type="domain" description="Saposin B-type" evidence="4">
    <location>
        <begin position="754"/>
        <end position="835"/>
    </location>
</feature>
<comment type="caution">
    <text evidence="5">The sequence shown here is derived from an EMBL/GenBank/DDBJ whole genome shotgun (WGS) entry which is preliminary data.</text>
</comment>
<evidence type="ECO:0000256" key="2">
    <source>
        <dbReference type="ARBA" id="ARBA00023180"/>
    </source>
</evidence>
<proteinExistence type="predicted"/>
<evidence type="ECO:0000259" key="4">
    <source>
        <dbReference type="PROSITE" id="PS50015"/>
    </source>
</evidence>
<feature type="domain" description="Saposin B-type" evidence="4">
    <location>
        <begin position="326"/>
        <end position="408"/>
    </location>
</feature>
<evidence type="ECO:0000256" key="3">
    <source>
        <dbReference type="SAM" id="SignalP"/>
    </source>
</evidence>
<dbReference type="PANTHER" id="PTHR11480">
    <property type="entry name" value="SAPOSIN-RELATED"/>
    <property type="match status" value="1"/>
</dbReference>
<evidence type="ECO:0000256" key="1">
    <source>
        <dbReference type="ARBA" id="ARBA00023157"/>
    </source>
</evidence>
<evidence type="ECO:0000313" key="5">
    <source>
        <dbReference type="EMBL" id="RUS90585.1"/>
    </source>
</evidence>
<feature type="domain" description="Saposin B-type" evidence="4">
    <location>
        <begin position="883"/>
        <end position="964"/>
    </location>
</feature>
<protein>
    <recommendedName>
        <fullName evidence="4">Saposin B-type domain-containing protein</fullName>
    </recommendedName>
</protein>
<accession>A0A433U9P6</accession>